<accession>A0A7L9UB72</accession>
<feature type="transmembrane region" description="Helical" evidence="5">
    <location>
        <begin position="63"/>
        <end position="83"/>
    </location>
</feature>
<feature type="transmembrane region" description="Helical" evidence="5">
    <location>
        <begin position="340"/>
        <end position="357"/>
    </location>
</feature>
<sequence length="420" mass="45154">MDNMLTKTMAPLRVWTGALVFAVPSLILTTGFGIGLASFLFILTLPFVWTDARAALARHWPDLRWVVLAFLFNFAVVLLYFLVRPEEPLHSLEKPLRMFCAVSALMVVLAARPSRRMLWWGAVAGGVGAMLLVGYQRIVLGIERPGGLTNAITFGDISLCLGLVALTATLDVVNKVQPGSRQRVLWLSLGALAGLLGSVLTGTRGGWLALVLALLLLLRQSHLGHGQLKVLLGGGVALVALLYFVPASGIQTRINEGISDVRSWNAGGNKFTNLGIRLELWKGAGMLIGEHPLFGTSVKAGHARFEQWVKEGRLADVVLTPLHMHNDALQALSTGGVPGLLGWLGILGAPFAFFARAAHRGAAAGHPNAAALAGMLIPLSYFAFGLTEMMFWSGRACMFYALMVFVLMGLTLNSEEEHGN</sequence>
<evidence type="ECO:0000256" key="1">
    <source>
        <dbReference type="ARBA" id="ARBA00004141"/>
    </source>
</evidence>
<name>A0A7L9UB72_9BURK</name>
<keyword evidence="4 5" id="KW-0472">Membrane</keyword>
<evidence type="ECO:0000256" key="4">
    <source>
        <dbReference type="ARBA" id="ARBA00023136"/>
    </source>
</evidence>
<evidence type="ECO:0000256" key="2">
    <source>
        <dbReference type="ARBA" id="ARBA00022692"/>
    </source>
</evidence>
<evidence type="ECO:0000313" key="8">
    <source>
        <dbReference type="Proteomes" id="UP000593875"/>
    </source>
</evidence>
<keyword evidence="3 5" id="KW-1133">Transmembrane helix</keyword>
<dbReference type="AlphaFoldDB" id="A0A7L9UB72"/>
<evidence type="ECO:0000313" key="7">
    <source>
        <dbReference type="EMBL" id="QOL51492.1"/>
    </source>
</evidence>
<evidence type="ECO:0000256" key="3">
    <source>
        <dbReference type="ARBA" id="ARBA00022989"/>
    </source>
</evidence>
<feature type="transmembrane region" description="Helical" evidence="5">
    <location>
        <begin position="147"/>
        <end position="170"/>
    </location>
</feature>
<evidence type="ECO:0000256" key="5">
    <source>
        <dbReference type="SAM" id="Phobius"/>
    </source>
</evidence>
<keyword evidence="7" id="KW-0436">Ligase</keyword>
<dbReference type="PANTHER" id="PTHR37422:SF13">
    <property type="entry name" value="LIPOPOLYSACCHARIDE BIOSYNTHESIS PROTEIN PA4999-RELATED"/>
    <property type="match status" value="1"/>
</dbReference>
<dbReference type="Pfam" id="PF04932">
    <property type="entry name" value="Wzy_C"/>
    <property type="match status" value="1"/>
</dbReference>
<dbReference type="Proteomes" id="UP000593875">
    <property type="component" value="Chromosome"/>
</dbReference>
<feature type="transmembrane region" description="Helical" evidence="5">
    <location>
        <begin position="369"/>
        <end position="386"/>
    </location>
</feature>
<feature type="transmembrane region" description="Helical" evidence="5">
    <location>
        <begin position="117"/>
        <end position="135"/>
    </location>
</feature>
<dbReference type="EMBL" id="CP062941">
    <property type="protein sequence ID" value="QOL51492.1"/>
    <property type="molecule type" value="Genomic_DNA"/>
</dbReference>
<feature type="domain" description="O-antigen ligase-related" evidence="6">
    <location>
        <begin position="190"/>
        <end position="344"/>
    </location>
</feature>
<feature type="transmembrane region" description="Helical" evidence="5">
    <location>
        <begin position="95"/>
        <end position="111"/>
    </location>
</feature>
<feature type="transmembrane region" description="Helical" evidence="5">
    <location>
        <begin position="230"/>
        <end position="250"/>
    </location>
</feature>
<proteinExistence type="predicted"/>
<feature type="transmembrane region" description="Helical" evidence="5">
    <location>
        <begin position="12"/>
        <end position="43"/>
    </location>
</feature>
<reference evidence="7 8" key="1">
    <citation type="submission" date="2020-10" db="EMBL/GenBank/DDBJ databases">
        <title>Genome sequencing of Massilia sp. LPB0304.</title>
        <authorList>
            <person name="Kim J."/>
        </authorList>
    </citation>
    <scope>NUCLEOTIDE SEQUENCE [LARGE SCALE GENOMIC DNA]</scope>
    <source>
        <strain evidence="7 8">LPB0304</strain>
    </source>
</reference>
<protein>
    <submittedName>
        <fullName evidence="7">O-antigen ligase family protein</fullName>
    </submittedName>
</protein>
<keyword evidence="8" id="KW-1185">Reference proteome</keyword>
<dbReference type="KEGG" id="mlir:LPB04_09680"/>
<feature type="transmembrane region" description="Helical" evidence="5">
    <location>
        <begin position="392"/>
        <end position="412"/>
    </location>
</feature>
<dbReference type="InterPro" id="IPR051533">
    <property type="entry name" value="WaaL-like"/>
</dbReference>
<evidence type="ECO:0000259" key="6">
    <source>
        <dbReference type="Pfam" id="PF04932"/>
    </source>
</evidence>
<dbReference type="InterPro" id="IPR007016">
    <property type="entry name" value="O-antigen_ligase-rel_domated"/>
</dbReference>
<dbReference type="GO" id="GO:0016020">
    <property type="term" value="C:membrane"/>
    <property type="evidence" value="ECO:0007669"/>
    <property type="project" value="UniProtKB-SubCell"/>
</dbReference>
<organism evidence="7 8">
    <name type="scientific">Massilia litorea</name>
    <dbReference type="NCBI Taxonomy" id="2769491"/>
    <lineage>
        <taxon>Bacteria</taxon>
        <taxon>Pseudomonadati</taxon>
        <taxon>Pseudomonadota</taxon>
        <taxon>Betaproteobacteria</taxon>
        <taxon>Burkholderiales</taxon>
        <taxon>Oxalobacteraceae</taxon>
        <taxon>Telluria group</taxon>
        <taxon>Massilia</taxon>
    </lineage>
</organism>
<comment type="subcellular location">
    <subcellularLocation>
        <location evidence="1">Membrane</location>
        <topology evidence="1">Multi-pass membrane protein</topology>
    </subcellularLocation>
</comment>
<dbReference type="GO" id="GO:0016874">
    <property type="term" value="F:ligase activity"/>
    <property type="evidence" value="ECO:0007669"/>
    <property type="project" value="UniProtKB-KW"/>
</dbReference>
<dbReference type="RefSeq" id="WP_193688466.1">
    <property type="nucleotide sequence ID" value="NZ_CP062941.1"/>
</dbReference>
<feature type="transmembrane region" description="Helical" evidence="5">
    <location>
        <begin position="190"/>
        <end position="218"/>
    </location>
</feature>
<gene>
    <name evidence="7" type="ORF">LPB04_09680</name>
</gene>
<keyword evidence="2 5" id="KW-0812">Transmembrane</keyword>
<dbReference type="PANTHER" id="PTHR37422">
    <property type="entry name" value="TEICHURONIC ACID BIOSYNTHESIS PROTEIN TUAE"/>
    <property type="match status" value="1"/>
</dbReference>